<dbReference type="Pfam" id="PF07749">
    <property type="entry name" value="ERp29"/>
    <property type="match status" value="1"/>
</dbReference>
<dbReference type="InterPro" id="IPR051063">
    <property type="entry name" value="PDI"/>
</dbReference>
<dbReference type="GeneID" id="90073043"/>
<dbReference type="SUPFAM" id="SSF47933">
    <property type="entry name" value="ERP29 C domain-like"/>
    <property type="match status" value="1"/>
</dbReference>
<dbReference type="Pfam" id="PF00085">
    <property type="entry name" value="Thioredoxin"/>
    <property type="match status" value="2"/>
</dbReference>
<keyword evidence="7" id="KW-0732">Signal</keyword>
<keyword evidence="4" id="KW-1015">Disulfide bond</keyword>
<accession>A0AAV5QK09</accession>
<gene>
    <name evidence="9" type="ORF">DASC09_023890</name>
</gene>
<dbReference type="PANTHER" id="PTHR45672:SF11">
    <property type="entry name" value="PROTEIN DISULFIDE-ISOMERASE C17H9.14C"/>
    <property type="match status" value="1"/>
</dbReference>
<dbReference type="Gene3D" id="1.20.1150.12">
    <property type="entry name" value="Endoplasmic reticulum resident protein 29, C-terminal domain"/>
    <property type="match status" value="1"/>
</dbReference>
<comment type="catalytic activity">
    <reaction evidence="1">
        <text>Catalyzes the rearrangement of -S-S- bonds in proteins.</text>
        <dbReference type="EC" id="5.3.4.1"/>
    </reaction>
</comment>
<dbReference type="Proteomes" id="UP001360560">
    <property type="component" value="Unassembled WGS sequence"/>
</dbReference>
<dbReference type="InterPro" id="IPR017937">
    <property type="entry name" value="Thioredoxin_CS"/>
</dbReference>
<dbReference type="InterPro" id="IPR011679">
    <property type="entry name" value="ERp29_C"/>
</dbReference>
<evidence type="ECO:0000256" key="2">
    <source>
        <dbReference type="ARBA" id="ARBA00006347"/>
    </source>
</evidence>
<evidence type="ECO:0000259" key="8">
    <source>
        <dbReference type="PROSITE" id="PS51352"/>
    </source>
</evidence>
<dbReference type="PROSITE" id="PS00194">
    <property type="entry name" value="THIOREDOXIN_1"/>
    <property type="match status" value="1"/>
</dbReference>
<evidence type="ECO:0000313" key="10">
    <source>
        <dbReference type="Proteomes" id="UP001360560"/>
    </source>
</evidence>
<evidence type="ECO:0000256" key="6">
    <source>
        <dbReference type="ARBA" id="ARBA00023284"/>
    </source>
</evidence>
<name>A0AAV5QK09_9ASCO</name>
<dbReference type="InterPro" id="IPR013766">
    <property type="entry name" value="Thioredoxin_domain"/>
</dbReference>
<keyword evidence="10" id="KW-1185">Reference proteome</keyword>
<comment type="similarity">
    <text evidence="2">Belongs to the protein disulfide isomerase family.</text>
</comment>
<keyword evidence="5 9" id="KW-0413">Isomerase</keyword>
<dbReference type="AlphaFoldDB" id="A0AAV5QK09"/>
<evidence type="ECO:0000256" key="7">
    <source>
        <dbReference type="SAM" id="SignalP"/>
    </source>
</evidence>
<dbReference type="EMBL" id="BTFZ01000004">
    <property type="protein sequence ID" value="GMM35064.1"/>
    <property type="molecule type" value="Genomic_DNA"/>
</dbReference>
<dbReference type="PANTHER" id="PTHR45672">
    <property type="entry name" value="PROTEIN DISULFIDE-ISOMERASE C17H9.14C-RELATED"/>
    <property type="match status" value="1"/>
</dbReference>
<evidence type="ECO:0000256" key="3">
    <source>
        <dbReference type="ARBA" id="ARBA00012723"/>
    </source>
</evidence>
<dbReference type="InterPro" id="IPR036356">
    <property type="entry name" value="ERp29_C_sf"/>
</dbReference>
<dbReference type="RefSeq" id="XP_064852064.1">
    <property type="nucleotide sequence ID" value="XM_064995992.1"/>
</dbReference>
<protein>
    <recommendedName>
        <fullName evidence="3">protein disulfide-isomerase</fullName>
        <ecNumber evidence="3">5.3.4.1</ecNumber>
    </recommendedName>
</protein>
<evidence type="ECO:0000256" key="1">
    <source>
        <dbReference type="ARBA" id="ARBA00001182"/>
    </source>
</evidence>
<feature type="domain" description="Thioredoxin" evidence="8">
    <location>
        <begin position="10"/>
        <end position="127"/>
    </location>
</feature>
<feature type="domain" description="Thioredoxin" evidence="8">
    <location>
        <begin position="128"/>
        <end position="250"/>
    </location>
</feature>
<dbReference type="GO" id="GO:0003756">
    <property type="term" value="F:protein disulfide isomerase activity"/>
    <property type="evidence" value="ECO:0007669"/>
    <property type="project" value="UniProtKB-EC"/>
</dbReference>
<dbReference type="PROSITE" id="PS51352">
    <property type="entry name" value="THIOREDOXIN_2"/>
    <property type="match status" value="2"/>
</dbReference>
<organism evidence="9 10">
    <name type="scientific">Saccharomycopsis crataegensis</name>
    <dbReference type="NCBI Taxonomy" id="43959"/>
    <lineage>
        <taxon>Eukaryota</taxon>
        <taxon>Fungi</taxon>
        <taxon>Dikarya</taxon>
        <taxon>Ascomycota</taxon>
        <taxon>Saccharomycotina</taxon>
        <taxon>Saccharomycetes</taxon>
        <taxon>Saccharomycopsidaceae</taxon>
        <taxon>Saccharomycopsis</taxon>
    </lineage>
</organism>
<dbReference type="InterPro" id="IPR036249">
    <property type="entry name" value="Thioredoxin-like_sf"/>
</dbReference>
<reference evidence="9 10" key="1">
    <citation type="journal article" date="2023" name="Elife">
        <title>Identification of key yeast species and microbe-microbe interactions impacting larval growth of Drosophila in the wild.</title>
        <authorList>
            <person name="Mure A."/>
            <person name="Sugiura Y."/>
            <person name="Maeda R."/>
            <person name="Honda K."/>
            <person name="Sakurai N."/>
            <person name="Takahashi Y."/>
            <person name="Watada M."/>
            <person name="Katoh T."/>
            <person name="Gotoh A."/>
            <person name="Gotoh Y."/>
            <person name="Taniguchi I."/>
            <person name="Nakamura K."/>
            <person name="Hayashi T."/>
            <person name="Katayama T."/>
            <person name="Uemura T."/>
            <person name="Hattori Y."/>
        </authorList>
    </citation>
    <scope>NUCLEOTIDE SEQUENCE [LARGE SCALE GENOMIC DNA]</scope>
    <source>
        <strain evidence="9 10">SC-9</strain>
    </source>
</reference>
<keyword evidence="6" id="KW-0676">Redox-active center</keyword>
<dbReference type="Gene3D" id="3.40.30.10">
    <property type="entry name" value="Glutaredoxin"/>
    <property type="match status" value="2"/>
</dbReference>
<proteinExistence type="inferred from homology"/>
<evidence type="ECO:0000313" key="9">
    <source>
        <dbReference type="EMBL" id="GMM35064.1"/>
    </source>
</evidence>
<dbReference type="GO" id="GO:0006457">
    <property type="term" value="P:protein folding"/>
    <property type="evidence" value="ECO:0007669"/>
    <property type="project" value="TreeGrafter"/>
</dbReference>
<dbReference type="SUPFAM" id="SSF52833">
    <property type="entry name" value="Thioredoxin-like"/>
    <property type="match status" value="2"/>
</dbReference>
<feature type="signal peptide" evidence="7">
    <location>
        <begin position="1"/>
        <end position="18"/>
    </location>
</feature>
<comment type="caution">
    <text evidence="9">The sequence shown here is derived from an EMBL/GenBank/DDBJ whole genome shotgun (WGS) entry which is preliminary data.</text>
</comment>
<evidence type="ECO:0000256" key="5">
    <source>
        <dbReference type="ARBA" id="ARBA00023235"/>
    </source>
</evidence>
<sequence length="366" mass="40819">MRFAGAFFLFSILATVFASNVIEATDKDFIDIVQTPGTYSFVKFYATWCGHCKTLAPIWEELADVYAPSKNIQIVSIDADKYSRIGNRFGIKGFPTLKMFVAGEAPKDYQGKRELDSFIKFIEYATGTKTPTIAAAKDHIDYFDDDTYKQKIEGKHGFFAITASWCGYCKQLKPNWKQLASAFKNDDSVVIGDVIASDVAAEEIKDKFDVKSFPTIVYVAPGDVNIENAEYYQGGRSADELVAWVNSKTHIGRKSDGKLDESAGKLEIFNDKIQDLLASKGLDEAKDQLSELKDTSIAYSAKYYGKLLDKISSGESGYFAKEYARLQGILKKGNSLNDKVHDNLIKRINILSQFLGADDKVSRDEL</sequence>
<dbReference type="PRINTS" id="PR00421">
    <property type="entry name" value="THIOREDOXIN"/>
</dbReference>
<dbReference type="EC" id="5.3.4.1" evidence="3"/>
<feature type="chain" id="PRO_5043484383" description="protein disulfide-isomerase" evidence="7">
    <location>
        <begin position="19"/>
        <end position="366"/>
    </location>
</feature>
<dbReference type="GO" id="GO:0005783">
    <property type="term" value="C:endoplasmic reticulum"/>
    <property type="evidence" value="ECO:0007669"/>
    <property type="project" value="InterPro"/>
</dbReference>
<evidence type="ECO:0000256" key="4">
    <source>
        <dbReference type="ARBA" id="ARBA00023157"/>
    </source>
</evidence>